<keyword evidence="1" id="KW-0677">Repeat</keyword>
<dbReference type="PROSITE" id="PS50088">
    <property type="entry name" value="ANK_REPEAT"/>
    <property type="match status" value="8"/>
</dbReference>
<dbReference type="PROSITE" id="PS50297">
    <property type="entry name" value="ANK_REP_REGION"/>
    <property type="match status" value="7"/>
</dbReference>
<dbReference type="Gene3D" id="1.25.40.20">
    <property type="entry name" value="Ankyrin repeat-containing domain"/>
    <property type="match status" value="4"/>
</dbReference>
<evidence type="ECO:0000256" key="2">
    <source>
        <dbReference type="ARBA" id="ARBA00023043"/>
    </source>
</evidence>
<name>A0A381Y6U1_9ZZZZ</name>
<dbReference type="PANTHER" id="PTHR24198">
    <property type="entry name" value="ANKYRIN REPEAT AND PROTEIN KINASE DOMAIN-CONTAINING PROTEIN"/>
    <property type="match status" value="1"/>
</dbReference>
<organism evidence="3">
    <name type="scientific">marine metagenome</name>
    <dbReference type="NCBI Taxonomy" id="408172"/>
    <lineage>
        <taxon>unclassified sequences</taxon>
        <taxon>metagenomes</taxon>
        <taxon>ecological metagenomes</taxon>
    </lineage>
</organism>
<evidence type="ECO:0000256" key="1">
    <source>
        <dbReference type="ARBA" id="ARBA00022737"/>
    </source>
</evidence>
<dbReference type="Pfam" id="PF00023">
    <property type="entry name" value="Ank"/>
    <property type="match status" value="2"/>
</dbReference>
<dbReference type="EMBL" id="UINC01017502">
    <property type="protein sequence ID" value="SVA72620.1"/>
    <property type="molecule type" value="Genomic_DNA"/>
</dbReference>
<dbReference type="SUPFAM" id="SSF48403">
    <property type="entry name" value="Ankyrin repeat"/>
    <property type="match status" value="2"/>
</dbReference>
<accession>A0A381Y6U1</accession>
<dbReference type="Pfam" id="PF12796">
    <property type="entry name" value="Ank_2"/>
    <property type="match status" value="3"/>
</dbReference>
<gene>
    <name evidence="3" type="ORF">METZ01_LOCUS125474</name>
</gene>
<sequence length="509" mass="52796">MTSRGWGVLAAATLVVTADAPALAQSDGLRLLKAVEARDAEAVGDLLARQADANFVQADGSTALLWAAYHDDLELVEQLLEAGAAAGAANDYGVTPLALACANARPAVVDVLLAAGADANAAVSTGETVLMACARTGSAAAVGALVARGANVNAREGLENQTALMWAVAQGHPAVVAALLEAGATVDARSRTSRHVISRRLQSELRYGELGRSYGTDAEETQVGGFTPLLFAARHGNVDVARLLLDAGADVNDAAPDGASVLLVATLSGHRALARFFLDRGANPNSATAGYTALHAAVLTGDLEVVGALLAKGARPDAQVTEATRVVRNGQVLMINELLLGATPFALAAKFTESEIMRVLAEAGADPVLPLRNGWTPLMLAAGAGWRYGVWDRRDRVLPHLLATREQLVDGQGTLAAVRLALEFGADVDAADEDGNTALHHVVDKGFDEVVRLLAESGADLNVQNGRRQTPLAIVVRGRTGNTEAAPTTVELLRALGAEGPRRTGDRFQ</sequence>
<dbReference type="PANTHER" id="PTHR24198:SF165">
    <property type="entry name" value="ANKYRIN REPEAT-CONTAINING PROTEIN-RELATED"/>
    <property type="match status" value="1"/>
</dbReference>
<dbReference type="AlphaFoldDB" id="A0A381Y6U1"/>
<dbReference type="InterPro" id="IPR036770">
    <property type="entry name" value="Ankyrin_rpt-contain_sf"/>
</dbReference>
<dbReference type="SMART" id="SM00248">
    <property type="entry name" value="ANK"/>
    <property type="match status" value="10"/>
</dbReference>
<keyword evidence="2" id="KW-0040">ANK repeat</keyword>
<reference evidence="3" key="1">
    <citation type="submission" date="2018-05" db="EMBL/GenBank/DDBJ databases">
        <authorList>
            <person name="Lanie J.A."/>
            <person name="Ng W.-L."/>
            <person name="Kazmierczak K.M."/>
            <person name="Andrzejewski T.M."/>
            <person name="Davidsen T.M."/>
            <person name="Wayne K.J."/>
            <person name="Tettelin H."/>
            <person name="Glass J.I."/>
            <person name="Rusch D."/>
            <person name="Podicherti R."/>
            <person name="Tsui H.-C.T."/>
            <person name="Winkler M.E."/>
        </authorList>
    </citation>
    <scope>NUCLEOTIDE SEQUENCE</scope>
</reference>
<proteinExistence type="predicted"/>
<dbReference type="InterPro" id="IPR002110">
    <property type="entry name" value="Ankyrin_rpt"/>
</dbReference>
<protein>
    <submittedName>
        <fullName evidence="3">Uncharacterized protein</fullName>
    </submittedName>
</protein>
<evidence type="ECO:0000313" key="3">
    <source>
        <dbReference type="EMBL" id="SVA72620.1"/>
    </source>
</evidence>
<dbReference type="PRINTS" id="PR01415">
    <property type="entry name" value="ANKYRIN"/>
</dbReference>